<protein>
    <submittedName>
        <fullName evidence="1">Phage major capsid protein, P2 family</fullName>
    </submittedName>
</protein>
<name>A0A379C9K6_9PAST</name>
<dbReference type="Proteomes" id="UP000255417">
    <property type="component" value="Unassembled WGS sequence"/>
</dbReference>
<dbReference type="InterPro" id="IPR006441">
    <property type="entry name" value="Phage_P2_GpN"/>
</dbReference>
<proteinExistence type="predicted"/>
<sequence>MQLNATTEQKLMQYAEDTAKHNKVDCSRVLSGLSYSIDPSVQQKLEKEVLLKSDFLKRINIVPVTELKGETLRLGVASTIASRTDTSVGSAVRVPENIMGMEQQDYECFQTNFDTFISFAQLDTWAKFPDFGKRIGDLKAKRIALDRIMIGWNGTQAAKTTNRTSNPLLQDVNKGWLQLIRENAAESVLTQDKTKDGKIIVNVNKGDKNTAEYKTLDGLVYAATSDLIAEEFQDETNLVAIMSRDLLTDKYFPLQNDPTATEKLAGDTIISQKRVGGLPAVTVPYFPKKTILITSLDNLSIYYQDGKMRRLWKEHAEANRYEDFMSSNEAYVVENYKAVALIENIHLVDEDKARAEITIEG</sequence>
<dbReference type="Pfam" id="PF05125">
    <property type="entry name" value="Phage_cap_P2"/>
    <property type="match status" value="1"/>
</dbReference>
<organism evidence="1 2">
    <name type="scientific">Phocoenobacter uteri</name>
    <dbReference type="NCBI Taxonomy" id="146806"/>
    <lineage>
        <taxon>Bacteria</taxon>
        <taxon>Pseudomonadati</taxon>
        <taxon>Pseudomonadota</taxon>
        <taxon>Gammaproteobacteria</taxon>
        <taxon>Pasteurellales</taxon>
        <taxon>Pasteurellaceae</taxon>
        <taxon>Phocoenobacter</taxon>
    </lineage>
</organism>
<reference evidence="1 2" key="1">
    <citation type="submission" date="2018-06" db="EMBL/GenBank/DDBJ databases">
        <authorList>
            <consortium name="Pathogen Informatics"/>
            <person name="Doyle S."/>
        </authorList>
    </citation>
    <scope>NUCLEOTIDE SEQUENCE [LARGE SCALE GENOMIC DNA]</scope>
    <source>
        <strain evidence="1 2">NCTC12872</strain>
    </source>
</reference>
<evidence type="ECO:0000313" key="1">
    <source>
        <dbReference type="EMBL" id="SUB59062.1"/>
    </source>
</evidence>
<dbReference type="EMBL" id="UGTA01000001">
    <property type="protein sequence ID" value="SUB59062.1"/>
    <property type="molecule type" value="Genomic_DNA"/>
</dbReference>
<dbReference type="RefSeq" id="WP_245942682.1">
    <property type="nucleotide sequence ID" value="NZ_LWIF01000001.1"/>
</dbReference>
<accession>A0A379C9K6</accession>
<gene>
    <name evidence="1" type="ORF">NCTC12872_01037</name>
</gene>
<dbReference type="NCBIfam" id="TIGR01551">
    <property type="entry name" value="major_capsid_P2"/>
    <property type="match status" value="1"/>
</dbReference>
<dbReference type="AlphaFoldDB" id="A0A379C9K6"/>
<keyword evidence="2" id="KW-1185">Reference proteome</keyword>
<evidence type="ECO:0000313" key="2">
    <source>
        <dbReference type="Proteomes" id="UP000255417"/>
    </source>
</evidence>